<dbReference type="AlphaFoldDB" id="A0A023DYD8"/>
<dbReference type="GO" id="GO:0005886">
    <property type="term" value="C:plasma membrane"/>
    <property type="evidence" value="ECO:0007669"/>
    <property type="project" value="UniProtKB-SubCell"/>
</dbReference>
<dbReference type="STRING" id="1427503.HE1_00778"/>
<keyword evidence="4 6" id="KW-1133">Transmembrane helix</keyword>
<organism evidence="7 8">
    <name type="scientific">Holospora elegans E1</name>
    <dbReference type="NCBI Taxonomy" id="1427503"/>
    <lineage>
        <taxon>Bacteria</taxon>
        <taxon>Pseudomonadati</taxon>
        <taxon>Pseudomonadota</taxon>
        <taxon>Alphaproteobacteria</taxon>
        <taxon>Holosporales</taxon>
        <taxon>Holosporaceae</taxon>
        <taxon>Holospora</taxon>
    </lineage>
</organism>
<dbReference type="Pfam" id="PF02653">
    <property type="entry name" value="BPD_transp_2"/>
    <property type="match status" value="1"/>
</dbReference>
<evidence type="ECO:0000256" key="1">
    <source>
        <dbReference type="ARBA" id="ARBA00004651"/>
    </source>
</evidence>
<sequence length="282" mass="29923">MTLNEIMMSFEIGGIYGIAALGIYLTLRVIDFPDLTCDGSFVLGAASSGILIKNGMNPWTSLSIAMVAGGLAGAATGIIHTKFRVTNLLSGILVGFMLYSINLRVMGGIPNISLMNRDTIFSSFPIVQILGIGLMSCAAITYLLMTDFGLGLSSIGQNKRLAKNSGVSISFMTITCLALSNSIIALSGALFSQHQGFSDVGSGIGTVMTGLASVMIGEKMLPYRSAIFRTISCLTGSILYRIFVSFALHGDYLGLNTSDLNLVTGLMILTVMYTPRKNYAKT</sequence>
<evidence type="ECO:0000256" key="6">
    <source>
        <dbReference type="SAM" id="Phobius"/>
    </source>
</evidence>
<dbReference type="PANTHER" id="PTHR32196:SF69">
    <property type="entry name" value="BRANCHED-CHAIN AMINO ACID TRANSPORT SYSTEM, PERMEASE PROTEIN"/>
    <property type="match status" value="1"/>
</dbReference>
<feature type="transmembrane region" description="Helical" evidence="6">
    <location>
        <begin position="88"/>
        <end position="106"/>
    </location>
</feature>
<evidence type="ECO:0008006" key="9">
    <source>
        <dbReference type="Google" id="ProtNLM"/>
    </source>
</evidence>
<comment type="caution">
    <text evidence="7">The sequence shown here is derived from an EMBL/GenBank/DDBJ whole genome shotgun (WGS) entry which is preliminary data.</text>
</comment>
<feature type="transmembrane region" description="Helical" evidence="6">
    <location>
        <begin position="260"/>
        <end position="276"/>
    </location>
</feature>
<dbReference type="EMBL" id="BAUP01000096">
    <property type="protein sequence ID" value="GAJ46444.1"/>
    <property type="molecule type" value="Genomic_DNA"/>
</dbReference>
<dbReference type="GO" id="GO:0022857">
    <property type="term" value="F:transmembrane transporter activity"/>
    <property type="evidence" value="ECO:0007669"/>
    <property type="project" value="InterPro"/>
</dbReference>
<feature type="transmembrane region" description="Helical" evidence="6">
    <location>
        <begin position="228"/>
        <end position="248"/>
    </location>
</feature>
<keyword evidence="5 6" id="KW-0472">Membrane</keyword>
<keyword evidence="2" id="KW-1003">Cell membrane</keyword>
<dbReference type="InterPro" id="IPR001851">
    <property type="entry name" value="ABC_transp_permease"/>
</dbReference>
<evidence type="ECO:0000256" key="2">
    <source>
        <dbReference type="ARBA" id="ARBA00022475"/>
    </source>
</evidence>
<feature type="transmembrane region" description="Helical" evidence="6">
    <location>
        <begin position="126"/>
        <end position="145"/>
    </location>
</feature>
<dbReference type="RefSeq" id="WP_006291741.1">
    <property type="nucleotide sequence ID" value="NZ_BAUP01000096.1"/>
</dbReference>
<feature type="transmembrane region" description="Helical" evidence="6">
    <location>
        <begin position="62"/>
        <end position="81"/>
    </location>
</feature>
<evidence type="ECO:0000256" key="4">
    <source>
        <dbReference type="ARBA" id="ARBA00022989"/>
    </source>
</evidence>
<evidence type="ECO:0000256" key="5">
    <source>
        <dbReference type="ARBA" id="ARBA00023136"/>
    </source>
</evidence>
<proteinExistence type="predicted"/>
<reference evidence="7 8" key="1">
    <citation type="journal article" date="2014" name="FEMS Microbiol. Lett.">
        <title>Draft genome sequences of three Holospora species (Holospora obtusa, Holospora undulata, and Holospora elegans), endonuclear symbiotic bacteria of the ciliate Paramecium caudatum.</title>
        <authorList>
            <person name="Dohra H."/>
            <person name="Tanaka K."/>
            <person name="Suzuki T."/>
            <person name="Fujishima M."/>
            <person name="Suzuki H."/>
        </authorList>
    </citation>
    <scope>NUCLEOTIDE SEQUENCE [LARGE SCALE GENOMIC DNA]</scope>
    <source>
        <strain evidence="7 8">E1</strain>
    </source>
</reference>
<evidence type="ECO:0000256" key="3">
    <source>
        <dbReference type="ARBA" id="ARBA00022692"/>
    </source>
</evidence>
<keyword evidence="3 6" id="KW-0812">Transmembrane</keyword>
<name>A0A023DYD8_9PROT</name>
<protein>
    <recommendedName>
        <fullName evidence="9">ABC transporter permease</fullName>
    </recommendedName>
</protein>
<dbReference type="Proteomes" id="UP000024842">
    <property type="component" value="Unassembled WGS sequence"/>
</dbReference>
<gene>
    <name evidence="7" type="ORF">HE1_00778</name>
</gene>
<feature type="transmembrane region" description="Helical" evidence="6">
    <location>
        <begin position="166"/>
        <end position="191"/>
    </location>
</feature>
<dbReference type="PANTHER" id="PTHR32196">
    <property type="entry name" value="ABC TRANSPORTER PERMEASE PROTEIN YPHD-RELATED-RELATED"/>
    <property type="match status" value="1"/>
</dbReference>
<keyword evidence="8" id="KW-1185">Reference proteome</keyword>
<evidence type="ECO:0000313" key="7">
    <source>
        <dbReference type="EMBL" id="GAJ46444.1"/>
    </source>
</evidence>
<accession>A0A023DYD8</accession>
<evidence type="ECO:0000313" key="8">
    <source>
        <dbReference type="Proteomes" id="UP000024842"/>
    </source>
</evidence>
<feature type="transmembrane region" description="Helical" evidence="6">
    <location>
        <begin position="6"/>
        <end position="27"/>
    </location>
</feature>
<comment type="subcellular location">
    <subcellularLocation>
        <location evidence="1">Cell membrane</location>
        <topology evidence="1">Multi-pass membrane protein</topology>
    </subcellularLocation>
</comment>
<dbReference type="OrthoDB" id="9778389at2"/>
<dbReference type="CDD" id="cd06574">
    <property type="entry name" value="TM_PBP1_branched-chain-AA_like"/>
    <property type="match status" value="1"/>
</dbReference>